<dbReference type="PANTHER" id="PTHR14491">
    <property type="entry name" value="SOSONDOWAH, ISOFORM G"/>
    <property type="match status" value="1"/>
</dbReference>
<evidence type="ECO:0000313" key="7">
    <source>
        <dbReference type="Ensembl" id="ENSHHUP00000047859.1"/>
    </source>
</evidence>
<reference evidence="7" key="2">
    <citation type="submission" date="2025-08" db="UniProtKB">
        <authorList>
            <consortium name="Ensembl"/>
        </authorList>
    </citation>
    <scope>IDENTIFICATION</scope>
</reference>
<feature type="domain" description="SOWAHA-C winged helix-turn-helix" evidence="6">
    <location>
        <begin position="4"/>
        <end position="77"/>
    </location>
</feature>
<evidence type="ECO:0000256" key="1">
    <source>
        <dbReference type="ARBA" id="ARBA00022737"/>
    </source>
</evidence>
<protein>
    <submittedName>
        <fullName evidence="7">Sosondowah ankyrin repeat domain family Cb</fullName>
    </submittedName>
</protein>
<reference evidence="8" key="1">
    <citation type="submission" date="2018-06" db="EMBL/GenBank/DDBJ databases">
        <title>Genome assembly of Danube salmon.</title>
        <authorList>
            <person name="Macqueen D.J."/>
            <person name="Gundappa M.K."/>
        </authorList>
    </citation>
    <scope>NUCLEOTIDE SEQUENCE [LARGE SCALE GENOMIC DNA]</scope>
</reference>
<name>A0A4W5NEX6_9TELE</name>
<dbReference type="STRING" id="62062.ENSHHUP00000047859"/>
<evidence type="ECO:0000256" key="4">
    <source>
        <dbReference type="PROSITE-ProRule" id="PRU00023"/>
    </source>
</evidence>
<dbReference type="Proteomes" id="UP000314982">
    <property type="component" value="Unassembled WGS sequence"/>
</dbReference>
<dbReference type="InterPro" id="IPR036770">
    <property type="entry name" value="Ankyrin_rpt-contain_sf"/>
</dbReference>
<feature type="compositionally biased region" description="Polar residues" evidence="5">
    <location>
        <begin position="242"/>
        <end position="253"/>
    </location>
</feature>
<dbReference type="AlphaFoldDB" id="A0A4W5NEX6"/>
<dbReference type="PANTHER" id="PTHR14491:SF4">
    <property type="entry name" value="ANKYRIN REPEAT DOMAIN-CONTAINING PROTEIN SOWAHC"/>
    <property type="match status" value="1"/>
</dbReference>
<dbReference type="GeneTree" id="ENSGT00950000183003"/>
<keyword evidence="2 4" id="KW-0040">ANK repeat</keyword>
<organism evidence="7 8">
    <name type="scientific">Hucho hucho</name>
    <name type="common">huchen</name>
    <dbReference type="NCBI Taxonomy" id="62062"/>
    <lineage>
        <taxon>Eukaryota</taxon>
        <taxon>Metazoa</taxon>
        <taxon>Chordata</taxon>
        <taxon>Craniata</taxon>
        <taxon>Vertebrata</taxon>
        <taxon>Euteleostomi</taxon>
        <taxon>Actinopterygii</taxon>
        <taxon>Neopterygii</taxon>
        <taxon>Teleostei</taxon>
        <taxon>Protacanthopterygii</taxon>
        <taxon>Salmoniformes</taxon>
        <taxon>Salmonidae</taxon>
        <taxon>Salmoninae</taxon>
        <taxon>Hucho</taxon>
    </lineage>
</organism>
<evidence type="ECO:0000256" key="3">
    <source>
        <dbReference type="ARBA" id="ARBA00038122"/>
    </source>
</evidence>
<dbReference type="Pfam" id="PF12796">
    <property type="entry name" value="Ank_2"/>
    <property type="match status" value="1"/>
</dbReference>
<dbReference type="Gene3D" id="1.25.40.20">
    <property type="entry name" value="Ankyrin repeat-containing domain"/>
    <property type="match status" value="1"/>
</dbReference>
<dbReference type="SMART" id="SM00248">
    <property type="entry name" value="ANK"/>
    <property type="match status" value="2"/>
</dbReference>
<dbReference type="SUPFAM" id="SSF48403">
    <property type="entry name" value="Ankyrin repeat"/>
    <property type="match status" value="1"/>
</dbReference>
<feature type="repeat" description="ANK" evidence="4">
    <location>
        <begin position="416"/>
        <end position="437"/>
    </location>
</feature>
<dbReference type="Ensembl" id="ENSHHUT00000049604.1">
    <property type="protein sequence ID" value="ENSHHUP00000047859.1"/>
    <property type="gene ID" value="ENSHHUG00000029068.1"/>
</dbReference>
<feature type="region of interest" description="Disordered" evidence="5">
    <location>
        <begin position="561"/>
        <end position="582"/>
    </location>
</feature>
<proteinExistence type="inferred from homology"/>
<feature type="region of interest" description="Disordered" evidence="5">
    <location>
        <begin position="507"/>
        <end position="532"/>
    </location>
</feature>
<feature type="region of interest" description="Disordered" evidence="5">
    <location>
        <begin position="230"/>
        <end position="286"/>
    </location>
</feature>
<keyword evidence="8" id="KW-1185">Reference proteome</keyword>
<dbReference type="PROSITE" id="PS50297">
    <property type="entry name" value="ANK_REP_REGION"/>
    <property type="match status" value="1"/>
</dbReference>
<evidence type="ECO:0000256" key="5">
    <source>
        <dbReference type="SAM" id="MobiDB-lite"/>
    </source>
</evidence>
<accession>A0A4W5NEX6</accession>
<evidence type="ECO:0000259" key="6">
    <source>
        <dbReference type="Pfam" id="PF25877"/>
    </source>
</evidence>
<keyword evidence="1" id="KW-0677">Repeat</keyword>
<dbReference type="InterPro" id="IPR002110">
    <property type="entry name" value="Ankyrin_rpt"/>
</dbReference>
<sequence length="582" mass="63803">MATEYTQEAVVQFLTERGGRVKKQEFIDYFKAVFPEDPDQKAIVREKFKGYVDNVAFVKLENGVKCVCLKNKYRLEKDSACNGNGTGTLLEQDSSTPVLSKSYKNLIEDCTPQLHLSVSSAGGVRSLETTVNEEAQDISPGLCYGTDNTAGVRPPDISGIMLEGNILERAASTRSVVQNNSLSDIMGNALGLGGNGEQKLTKEDIQTLQRHDIPQIAVIETSPLPTALDGSMFHLPGRPFPTNAQDSLLSSHPSSEDGADEGQNYDSLLSKSGSDRNTPKGSHNNFIELMMNSSPRVRRSMVLRNSVYLSTKYRDCARSDSDSASVVSSTTDEDVASVTLDPLEHEWMMCASDGQWESLRRLLSCEPNLAMKKDFVTGFTCLHWAAKQGKQELLALIVNFAKQHTVPININARSSAGYTPLHLAAMHNHVEVVKLLVGAYDADVEARDYNGKRACQYLTNSVAVDIRDIIGAGGGADSDSENTGYGDGGRWRLSKVLQSNLMPLKLHDHSEEDTGDGAGQARQKPLLRKSSLSKMRPKLQKIRFRSSQIVHSTSFPAHCETEELNGSRKSSFKSRPMSNLFG</sequence>
<evidence type="ECO:0000256" key="2">
    <source>
        <dbReference type="ARBA" id="ARBA00023043"/>
    </source>
</evidence>
<dbReference type="InterPro" id="IPR058889">
    <property type="entry name" value="WHD_SOWAHA-C"/>
</dbReference>
<reference evidence="7" key="3">
    <citation type="submission" date="2025-09" db="UniProtKB">
        <authorList>
            <consortium name="Ensembl"/>
        </authorList>
    </citation>
    <scope>IDENTIFICATION</scope>
</reference>
<dbReference type="Pfam" id="PF25877">
    <property type="entry name" value="WHD_SOWAH"/>
    <property type="match status" value="1"/>
</dbReference>
<dbReference type="PROSITE" id="PS50088">
    <property type="entry name" value="ANK_REPEAT"/>
    <property type="match status" value="1"/>
</dbReference>
<comment type="similarity">
    <text evidence="3">Belongs to the SOWAH family.</text>
</comment>
<evidence type="ECO:0000313" key="8">
    <source>
        <dbReference type="Proteomes" id="UP000314982"/>
    </source>
</evidence>